<sequence>MDDMDDSLRKEQELEAQMQALKNELAAVRAANRDAAVADVKAKIKRYAITRTELASSFPVLRKPRSSAEPTLNADGSVRKKRGRKPKQQG</sequence>
<evidence type="ECO:0000313" key="4">
    <source>
        <dbReference type="Proteomes" id="UP000241899"/>
    </source>
</evidence>
<feature type="coiled-coil region" evidence="1">
    <location>
        <begin position="4"/>
        <end position="38"/>
    </location>
</feature>
<evidence type="ECO:0000256" key="2">
    <source>
        <dbReference type="SAM" id="MobiDB-lite"/>
    </source>
</evidence>
<feature type="region of interest" description="Disordered" evidence="2">
    <location>
        <begin position="61"/>
        <end position="90"/>
    </location>
</feature>
<gene>
    <name evidence="3" type="ORF">C5F46_14775</name>
</gene>
<keyword evidence="1" id="KW-0175">Coiled coil</keyword>
<evidence type="ECO:0008006" key="5">
    <source>
        <dbReference type="Google" id="ProtNLM"/>
    </source>
</evidence>
<name>A0A2T4J966_9RHOB</name>
<feature type="compositionally biased region" description="Basic residues" evidence="2">
    <location>
        <begin position="79"/>
        <end position="90"/>
    </location>
</feature>
<protein>
    <recommendedName>
        <fullName evidence="5">H-NS histone family protein</fullName>
    </recommendedName>
</protein>
<dbReference type="AlphaFoldDB" id="A0A2T4J966"/>
<dbReference type="EMBL" id="PZKF01000057">
    <property type="protein sequence ID" value="PTE14439.1"/>
    <property type="molecule type" value="Genomic_DNA"/>
</dbReference>
<evidence type="ECO:0000313" key="3">
    <source>
        <dbReference type="EMBL" id="PTE14439.1"/>
    </source>
</evidence>
<comment type="caution">
    <text evidence="3">The sequence shown here is derived from an EMBL/GenBank/DDBJ whole genome shotgun (WGS) entry which is preliminary data.</text>
</comment>
<keyword evidence="4" id="KW-1185">Reference proteome</keyword>
<reference evidence="3 4" key="1">
    <citation type="submission" date="2018-03" db="EMBL/GenBank/DDBJ databases">
        <title>Rhodobacter veldkampii.</title>
        <authorList>
            <person name="Meyer T.E."/>
            <person name="Miller S."/>
            <person name="Lodha T."/>
            <person name="Gandham S."/>
            <person name="Chintalapati S."/>
            <person name="Chintalapati V.R."/>
        </authorList>
    </citation>
    <scope>NUCLEOTIDE SEQUENCE [LARGE SCALE GENOMIC DNA]</scope>
    <source>
        <strain evidence="3 4">DSM 11550</strain>
    </source>
</reference>
<evidence type="ECO:0000256" key="1">
    <source>
        <dbReference type="SAM" id="Coils"/>
    </source>
</evidence>
<accession>A0A2T4J966</accession>
<organism evidence="3 4">
    <name type="scientific">Phaeovulum veldkampii DSM 11550</name>
    <dbReference type="NCBI Taxonomy" id="1185920"/>
    <lineage>
        <taxon>Bacteria</taxon>
        <taxon>Pseudomonadati</taxon>
        <taxon>Pseudomonadota</taxon>
        <taxon>Alphaproteobacteria</taxon>
        <taxon>Rhodobacterales</taxon>
        <taxon>Paracoccaceae</taxon>
        <taxon>Phaeovulum</taxon>
    </lineage>
</organism>
<dbReference type="RefSeq" id="WP_107326099.1">
    <property type="nucleotide sequence ID" value="NZ_PZKF01000057.1"/>
</dbReference>
<proteinExistence type="predicted"/>
<dbReference type="Proteomes" id="UP000241899">
    <property type="component" value="Unassembled WGS sequence"/>
</dbReference>